<organism evidence="1 2">
    <name type="scientific">Aeromonas phage LAh_6</name>
    <dbReference type="NCBI Taxonomy" id="2591030"/>
    <lineage>
        <taxon>Viruses</taxon>
        <taxon>Duplodnaviria</taxon>
        <taxon>Heunggongvirae</taxon>
        <taxon>Uroviricota</taxon>
        <taxon>Caudoviricetes</taxon>
        <taxon>Grimontviridae</taxon>
        <taxon>Lahexavirus</taxon>
        <taxon>Lahexavirus LAh6</taxon>
    </lineage>
</organism>
<sequence length="51" mass="6056">MNWTNALWFVRIVIKKYIIVKMHLSYNGIIEVFQTYDVSSILTRCSNLFSV</sequence>
<protein>
    <submittedName>
        <fullName evidence="1">Uncharacterized protein</fullName>
    </submittedName>
</protein>
<name>A0A514A058_9CAUD</name>
<evidence type="ECO:0000313" key="2">
    <source>
        <dbReference type="Proteomes" id="UP000319466"/>
    </source>
</evidence>
<accession>A0A514A058</accession>
<reference evidence="1 2" key="1">
    <citation type="submission" date="2019-04" db="EMBL/GenBank/DDBJ databases">
        <title>Novel bacteriophages capable of disrupting biofilms from clinical strains of Aeromonas hydrophila with intrinsic antibiotic resistance.</title>
        <authorList>
            <person name="Kabwe M."/>
            <person name="Brown T.L."/>
            <person name="Speirs L."/>
            <person name="Ku H."/>
            <person name="Leach M."/>
            <person name="Chan H.T."/>
            <person name="Petrovski S."/>
            <person name="Lock P."/>
            <person name="Tucci J."/>
        </authorList>
    </citation>
    <scope>NUCLEOTIDE SEQUENCE [LARGE SCALE GENOMIC DNA]</scope>
</reference>
<gene>
    <name evidence="1" type="ORF">LAh6_59</name>
</gene>
<keyword evidence="2" id="KW-1185">Reference proteome</keyword>
<evidence type="ECO:0000313" key="1">
    <source>
        <dbReference type="EMBL" id="QDH46625.1"/>
    </source>
</evidence>
<dbReference type="EMBL" id="MK838112">
    <property type="protein sequence ID" value="QDH46625.1"/>
    <property type="molecule type" value="Genomic_DNA"/>
</dbReference>
<dbReference type="Proteomes" id="UP000319466">
    <property type="component" value="Segment"/>
</dbReference>
<proteinExistence type="predicted"/>